<evidence type="ECO:0000256" key="5">
    <source>
        <dbReference type="ARBA" id="ARBA00022723"/>
    </source>
</evidence>
<keyword evidence="8 10" id="KW-0503">Monooxygenase</keyword>
<dbReference type="InterPro" id="IPR001128">
    <property type="entry name" value="Cyt_P450"/>
</dbReference>
<dbReference type="PANTHER" id="PTHR46300:SF7">
    <property type="entry name" value="P450, PUTATIVE (EUROFUNG)-RELATED"/>
    <property type="match status" value="1"/>
</dbReference>
<dbReference type="GeneID" id="19204943"/>
<dbReference type="KEGG" id="cput:CONPUDRAFT_163580"/>
<evidence type="ECO:0000313" key="11">
    <source>
        <dbReference type="EMBL" id="EIW84450.1"/>
    </source>
</evidence>
<dbReference type="GO" id="GO:0020037">
    <property type="term" value="F:heme binding"/>
    <property type="evidence" value="ECO:0007669"/>
    <property type="project" value="InterPro"/>
</dbReference>
<evidence type="ECO:0000256" key="1">
    <source>
        <dbReference type="ARBA" id="ARBA00001971"/>
    </source>
</evidence>
<dbReference type="CDD" id="cd11065">
    <property type="entry name" value="CYP64-like"/>
    <property type="match status" value="1"/>
</dbReference>
<dbReference type="PROSITE" id="PS00086">
    <property type="entry name" value="CYTOCHROME_P450"/>
    <property type="match status" value="1"/>
</dbReference>
<dbReference type="AlphaFoldDB" id="A0A5M3MZ74"/>
<dbReference type="PRINTS" id="PR00463">
    <property type="entry name" value="EP450I"/>
</dbReference>
<dbReference type="OMA" id="RWINAAN"/>
<dbReference type="Pfam" id="PF00067">
    <property type="entry name" value="p450"/>
    <property type="match status" value="1"/>
</dbReference>
<dbReference type="InterPro" id="IPR017972">
    <property type="entry name" value="Cyt_P450_CS"/>
</dbReference>
<dbReference type="OrthoDB" id="2789670at2759"/>
<keyword evidence="6 10" id="KW-0560">Oxidoreductase</keyword>
<dbReference type="PRINTS" id="PR00385">
    <property type="entry name" value="P450"/>
</dbReference>
<feature type="binding site" description="axial binding residue" evidence="9">
    <location>
        <position position="369"/>
    </location>
    <ligand>
        <name>heme</name>
        <dbReference type="ChEBI" id="CHEBI:30413"/>
    </ligand>
    <ligandPart>
        <name>Fe</name>
        <dbReference type="ChEBI" id="CHEBI:18248"/>
    </ligandPart>
</feature>
<comment type="cofactor">
    <cofactor evidence="1 9">
        <name>heme</name>
        <dbReference type="ChEBI" id="CHEBI:30413"/>
    </cofactor>
</comment>
<name>A0A5M3MZ74_CONPW</name>
<protein>
    <submittedName>
        <fullName evidence="11">Cytochrome P450</fullName>
    </submittedName>
</protein>
<comment type="caution">
    <text evidence="11">The sequence shown here is derived from an EMBL/GenBank/DDBJ whole genome shotgun (WGS) entry which is preliminary data.</text>
</comment>
<dbReference type="Proteomes" id="UP000053558">
    <property type="component" value="Unassembled WGS sequence"/>
</dbReference>
<evidence type="ECO:0000256" key="10">
    <source>
        <dbReference type="RuleBase" id="RU000461"/>
    </source>
</evidence>
<dbReference type="GO" id="GO:0016705">
    <property type="term" value="F:oxidoreductase activity, acting on paired donors, with incorporation or reduction of molecular oxygen"/>
    <property type="evidence" value="ECO:0007669"/>
    <property type="project" value="InterPro"/>
</dbReference>
<gene>
    <name evidence="11" type="ORF">CONPUDRAFT_163580</name>
</gene>
<dbReference type="RefSeq" id="XP_007766146.1">
    <property type="nucleotide sequence ID" value="XM_007767956.1"/>
</dbReference>
<evidence type="ECO:0000256" key="8">
    <source>
        <dbReference type="ARBA" id="ARBA00023033"/>
    </source>
</evidence>
<keyword evidence="7 9" id="KW-0408">Iron</keyword>
<dbReference type="Gene3D" id="1.10.630.10">
    <property type="entry name" value="Cytochrome P450"/>
    <property type="match status" value="1"/>
</dbReference>
<organism evidence="11 12">
    <name type="scientific">Coniophora puteana (strain RWD-64-598)</name>
    <name type="common">Brown rot fungus</name>
    <dbReference type="NCBI Taxonomy" id="741705"/>
    <lineage>
        <taxon>Eukaryota</taxon>
        <taxon>Fungi</taxon>
        <taxon>Dikarya</taxon>
        <taxon>Basidiomycota</taxon>
        <taxon>Agaricomycotina</taxon>
        <taxon>Agaricomycetes</taxon>
        <taxon>Agaricomycetidae</taxon>
        <taxon>Boletales</taxon>
        <taxon>Coniophorineae</taxon>
        <taxon>Coniophoraceae</taxon>
        <taxon>Coniophora</taxon>
    </lineage>
</organism>
<comment type="pathway">
    <text evidence="2">Secondary metabolite biosynthesis.</text>
</comment>
<evidence type="ECO:0000256" key="6">
    <source>
        <dbReference type="ARBA" id="ARBA00023002"/>
    </source>
</evidence>
<dbReference type="GO" id="GO:0004497">
    <property type="term" value="F:monooxygenase activity"/>
    <property type="evidence" value="ECO:0007669"/>
    <property type="project" value="UniProtKB-KW"/>
</dbReference>
<reference evidence="12" key="1">
    <citation type="journal article" date="2012" name="Science">
        <title>The Paleozoic origin of enzymatic lignin decomposition reconstructed from 31 fungal genomes.</title>
        <authorList>
            <person name="Floudas D."/>
            <person name="Binder M."/>
            <person name="Riley R."/>
            <person name="Barry K."/>
            <person name="Blanchette R.A."/>
            <person name="Henrissat B."/>
            <person name="Martinez A.T."/>
            <person name="Otillar R."/>
            <person name="Spatafora J.W."/>
            <person name="Yadav J.S."/>
            <person name="Aerts A."/>
            <person name="Benoit I."/>
            <person name="Boyd A."/>
            <person name="Carlson A."/>
            <person name="Copeland A."/>
            <person name="Coutinho P.M."/>
            <person name="de Vries R.P."/>
            <person name="Ferreira P."/>
            <person name="Findley K."/>
            <person name="Foster B."/>
            <person name="Gaskell J."/>
            <person name="Glotzer D."/>
            <person name="Gorecki P."/>
            <person name="Heitman J."/>
            <person name="Hesse C."/>
            <person name="Hori C."/>
            <person name="Igarashi K."/>
            <person name="Jurgens J.A."/>
            <person name="Kallen N."/>
            <person name="Kersten P."/>
            <person name="Kohler A."/>
            <person name="Kuees U."/>
            <person name="Kumar T.K.A."/>
            <person name="Kuo A."/>
            <person name="LaButti K."/>
            <person name="Larrondo L.F."/>
            <person name="Lindquist E."/>
            <person name="Ling A."/>
            <person name="Lombard V."/>
            <person name="Lucas S."/>
            <person name="Lundell T."/>
            <person name="Martin R."/>
            <person name="McLaughlin D.J."/>
            <person name="Morgenstern I."/>
            <person name="Morin E."/>
            <person name="Murat C."/>
            <person name="Nagy L.G."/>
            <person name="Nolan M."/>
            <person name="Ohm R.A."/>
            <person name="Patyshakuliyeva A."/>
            <person name="Rokas A."/>
            <person name="Ruiz-Duenas F.J."/>
            <person name="Sabat G."/>
            <person name="Salamov A."/>
            <person name="Samejima M."/>
            <person name="Schmutz J."/>
            <person name="Slot J.C."/>
            <person name="St John F."/>
            <person name="Stenlid J."/>
            <person name="Sun H."/>
            <person name="Sun S."/>
            <person name="Syed K."/>
            <person name="Tsang A."/>
            <person name="Wiebenga A."/>
            <person name="Young D."/>
            <person name="Pisabarro A."/>
            <person name="Eastwood D.C."/>
            <person name="Martin F."/>
            <person name="Cullen D."/>
            <person name="Grigoriev I.V."/>
            <person name="Hibbett D.S."/>
        </authorList>
    </citation>
    <scope>NUCLEOTIDE SEQUENCE [LARGE SCALE GENOMIC DNA]</scope>
    <source>
        <strain evidence="12">RWD-64-598 SS2</strain>
    </source>
</reference>
<dbReference type="GO" id="GO:0005506">
    <property type="term" value="F:iron ion binding"/>
    <property type="evidence" value="ECO:0007669"/>
    <property type="project" value="InterPro"/>
</dbReference>
<evidence type="ECO:0000256" key="3">
    <source>
        <dbReference type="ARBA" id="ARBA00010617"/>
    </source>
</evidence>
<keyword evidence="5 9" id="KW-0479">Metal-binding</keyword>
<evidence type="ECO:0000256" key="4">
    <source>
        <dbReference type="ARBA" id="ARBA00022617"/>
    </source>
</evidence>
<keyword evidence="12" id="KW-1185">Reference proteome</keyword>
<dbReference type="EMBL" id="JH711575">
    <property type="protein sequence ID" value="EIW84450.1"/>
    <property type="molecule type" value="Genomic_DNA"/>
</dbReference>
<sequence length="429" mass="47446">MLGRDIVVINSETIAEDLLGKRSLNYSDRMNMSKMLETYGHTFDTALLNHDDTWRGHRRVLQQSLRPEAVTSYQPIQLRCTAKLLDSLANSPESWWKHIQLFSSYDILGVIYDHDMPPDPENDAVQQAANMGVEIGTIIASPGLIALATAFPFLKYTPTWCPGGRWINAANSRKHMKDFVDVPFNTVMKRMACGEAGTCLVADALAKFGNTGKVSNAEQAIKDACATAYGAGGETTASTLTVFTLAMVLYPHVQARAQEEIAAVVGNERLPDFSDRSALPYIEAVLRETLRWRPVVPLAIPHAATNNDIYNGYVIPKGAVIIPNVWAMARNTEKYPSPDTFDPDRFLDPNGKLNEDTPDFAFGFGRRICPGRYLALGSVWVAMAQILASFSIEKEKDSVGSLIEPNPGWTHGITSFPRSFPCNFVARRE</sequence>
<proteinExistence type="inferred from homology"/>
<dbReference type="InterPro" id="IPR036396">
    <property type="entry name" value="Cyt_P450_sf"/>
</dbReference>
<evidence type="ECO:0000256" key="2">
    <source>
        <dbReference type="ARBA" id="ARBA00005179"/>
    </source>
</evidence>
<evidence type="ECO:0000256" key="7">
    <source>
        <dbReference type="ARBA" id="ARBA00023004"/>
    </source>
</evidence>
<dbReference type="InterPro" id="IPR002401">
    <property type="entry name" value="Cyt_P450_E_grp-I"/>
</dbReference>
<accession>A0A5M3MZ74</accession>
<evidence type="ECO:0000313" key="12">
    <source>
        <dbReference type="Proteomes" id="UP000053558"/>
    </source>
</evidence>
<dbReference type="PANTHER" id="PTHR46300">
    <property type="entry name" value="P450, PUTATIVE (EUROFUNG)-RELATED-RELATED"/>
    <property type="match status" value="1"/>
</dbReference>
<keyword evidence="4 9" id="KW-0349">Heme</keyword>
<evidence type="ECO:0000256" key="9">
    <source>
        <dbReference type="PIRSR" id="PIRSR602401-1"/>
    </source>
</evidence>
<dbReference type="SUPFAM" id="SSF48264">
    <property type="entry name" value="Cytochrome P450"/>
    <property type="match status" value="1"/>
</dbReference>
<comment type="similarity">
    <text evidence="3 10">Belongs to the cytochrome P450 family.</text>
</comment>
<dbReference type="InterPro" id="IPR050364">
    <property type="entry name" value="Cytochrome_P450_fung"/>
</dbReference>